<evidence type="ECO:0000313" key="1">
    <source>
        <dbReference type="EMBL" id="QIS02221.1"/>
    </source>
</evidence>
<dbReference type="EMBL" id="CP046171">
    <property type="protein sequence ID" value="QIS02221.1"/>
    <property type="molecule type" value="Genomic_DNA"/>
</dbReference>
<evidence type="ECO:0000313" key="2">
    <source>
        <dbReference type="Proteomes" id="UP000501705"/>
    </source>
</evidence>
<protein>
    <submittedName>
        <fullName evidence="1">Uncharacterized protein</fullName>
    </submittedName>
</protein>
<sequence length="55" mass="6196">MSEKFFHTNPIRAIAVPLFGDPVRSRLDDLYAWAQFEARAITIGLDEAIDEATES</sequence>
<gene>
    <name evidence="1" type="ORF">F5X71_07735</name>
</gene>
<dbReference type="RefSeq" id="WP_167461324.1">
    <property type="nucleotide sequence ID" value="NZ_CP046171.1"/>
</dbReference>
<dbReference type="Proteomes" id="UP000501705">
    <property type="component" value="Chromosome"/>
</dbReference>
<dbReference type="AlphaFoldDB" id="A0A6G9XMQ5"/>
<accession>A0A6G9XMQ5</accession>
<reference evidence="1 2" key="1">
    <citation type="journal article" date="2019" name="ACS Chem. Biol.">
        <title>Identification and Mobilization of a Cryptic Antibiotic Biosynthesis Gene Locus from a Human-Pathogenic Nocardia Isolate.</title>
        <authorList>
            <person name="Herisse M."/>
            <person name="Ishida K."/>
            <person name="Porter J.L."/>
            <person name="Howden B."/>
            <person name="Hertweck C."/>
            <person name="Stinear T.P."/>
            <person name="Pidot S.J."/>
        </authorList>
    </citation>
    <scope>NUCLEOTIDE SEQUENCE [LARGE SCALE GENOMIC DNA]</scope>
    <source>
        <strain evidence="1 2">AUSMDU00024985</strain>
    </source>
</reference>
<proteinExistence type="predicted"/>
<organism evidence="1 2">
    <name type="scientific">Nocardia brasiliensis</name>
    <dbReference type="NCBI Taxonomy" id="37326"/>
    <lineage>
        <taxon>Bacteria</taxon>
        <taxon>Bacillati</taxon>
        <taxon>Actinomycetota</taxon>
        <taxon>Actinomycetes</taxon>
        <taxon>Mycobacteriales</taxon>
        <taxon>Nocardiaceae</taxon>
        <taxon>Nocardia</taxon>
    </lineage>
</organism>
<name>A0A6G9XMQ5_NOCBR</name>